<reference evidence="2" key="1">
    <citation type="journal article" date="2020" name="mSystems">
        <title>Genome- and Community-Level Interaction Insights into Carbon Utilization and Element Cycling Functions of Hydrothermarchaeota in Hydrothermal Sediment.</title>
        <authorList>
            <person name="Zhou Z."/>
            <person name="Liu Y."/>
            <person name="Xu W."/>
            <person name="Pan J."/>
            <person name="Luo Z.H."/>
            <person name="Li M."/>
        </authorList>
    </citation>
    <scope>NUCLEOTIDE SEQUENCE [LARGE SCALE GENOMIC DNA]</scope>
    <source>
        <strain evidence="2">SpSt-34</strain>
    </source>
</reference>
<dbReference type="CDD" id="cd10931">
    <property type="entry name" value="CE4_u7"/>
    <property type="match status" value="1"/>
</dbReference>
<name>A0A7C2K256_UNCW3</name>
<dbReference type="GO" id="GO:0005975">
    <property type="term" value="P:carbohydrate metabolic process"/>
    <property type="evidence" value="ECO:0007669"/>
    <property type="project" value="InterPro"/>
</dbReference>
<dbReference type="InterPro" id="IPR011330">
    <property type="entry name" value="Glyco_hydro/deAcase_b/a-brl"/>
</dbReference>
<dbReference type="Gene3D" id="3.20.20.370">
    <property type="entry name" value="Glycoside hydrolase/deacetylase"/>
    <property type="match status" value="1"/>
</dbReference>
<evidence type="ECO:0000313" key="2">
    <source>
        <dbReference type="EMBL" id="HEN27184.1"/>
    </source>
</evidence>
<dbReference type="Pfam" id="PF23019">
    <property type="entry name" value="DUF7033"/>
    <property type="match status" value="1"/>
</dbReference>
<comment type="caution">
    <text evidence="2">The sequence shown here is derived from an EMBL/GenBank/DDBJ whole genome shotgun (WGS) entry which is preliminary data.</text>
</comment>
<evidence type="ECO:0000259" key="1">
    <source>
        <dbReference type="Pfam" id="PF23019"/>
    </source>
</evidence>
<sequence length="467" mass="54763">MEKLKVFAPRKYKQEIEYICRVVFFEFLGLDFELLDSEENEIIVTLGNSNKTLKVKANLFSLPEKDWCSLSSLPKIPLEKWNVKNDLPEALVCEDSIPVIYGQKLQNRNYIRQDDTGITLGLDIFGSVFFMLTRYEEYVIKARDIHDRFPASESLALKEGFLLRPIVNEYVEVLWAAMNRLWPGLKRNEKMYRVIPTHDIDSPAIAYKSPWKRVVKGAAGDILKRKSLSIMFKRIQAKLGKFDVDPAYTFDFILKTSEKHGLISEFYFMTGHSHPRFDTFYNLNGEHVIEALKMIYQRGHRIGLHASYNTYKDLDRMKIEFERLVLKMNKLGIKQDKIGNRQHFLRFEVPTTWRVLDQVGVDYDSTMTFAQHVGFRTGTCYEYTVYDLEQRKPLKIKEKPLMVMDGTLLDEKYMNLGYEEALNYIKILANRVKMFNGDFVLLWHNTMLITDGQKRFYEKVLDTAMSV</sequence>
<dbReference type="InterPro" id="IPR054297">
    <property type="entry name" value="DUF7033"/>
</dbReference>
<dbReference type="SUPFAM" id="SSF88713">
    <property type="entry name" value="Glycoside hydrolase/deacetylase"/>
    <property type="match status" value="1"/>
</dbReference>
<organism evidence="2">
    <name type="scientific">candidate division WOR-3 bacterium</name>
    <dbReference type="NCBI Taxonomy" id="2052148"/>
    <lineage>
        <taxon>Bacteria</taxon>
        <taxon>Bacteria division WOR-3</taxon>
    </lineage>
</organism>
<feature type="domain" description="DUF7033" evidence="1">
    <location>
        <begin position="121"/>
        <end position="205"/>
    </location>
</feature>
<dbReference type="AlphaFoldDB" id="A0A7C2K256"/>
<dbReference type="EMBL" id="DSOL01000017">
    <property type="protein sequence ID" value="HEN27184.1"/>
    <property type="molecule type" value="Genomic_DNA"/>
</dbReference>
<accession>A0A7C2K256</accession>
<protein>
    <recommendedName>
        <fullName evidence="1">DUF7033 domain-containing protein</fullName>
    </recommendedName>
</protein>
<gene>
    <name evidence="2" type="ORF">ENQ77_00635</name>
</gene>
<proteinExistence type="predicted"/>